<feature type="non-terminal residue" evidence="1">
    <location>
        <position position="115"/>
    </location>
</feature>
<protein>
    <submittedName>
        <fullName evidence="1">Uncharacterized protein</fullName>
    </submittedName>
</protein>
<evidence type="ECO:0000313" key="1">
    <source>
        <dbReference type="EMBL" id="CEK55794.1"/>
    </source>
</evidence>
<proteinExistence type="predicted"/>
<reference evidence="1" key="1">
    <citation type="submission" date="2014-12" db="EMBL/GenBank/DDBJ databases">
        <title>Insight into the proteome of Arion vulgaris.</title>
        <authorList>
            <person name="Aradska J."/>
            <person name="Bulat T."/>
            <person name="Smidak R."/>
            <person name="Sarate P."/>
            <person name="Gangsoo J."/>
            <person name="Sialana F."/>
            <person name="Bilban M."/>
            <person name="Lubec G."/>
        </authorList>
    </citation>
    <scope>NUCLEOTIDE SEQUENCE</scope>
    <source>
        <tissue evidence="1">Skin</tissue>
    </source>
</reference>
<name>A0A0B6YI11_9EUPU</name>
<organism evidence="1">
    <name type="scientific">Arion vulgaris</name>
    <dbReference type="NCBI Taxonomy" id="1028688"/>
    <lineage>
        <taxon>Eukaryota</taxon>
        <taxon>Metazoa</taxon>
        <taxon>Spiralia</taxon>
        <taxon>Lophotrochozoa</taxon>
        <taxon>Mollusca</taxon>
        <taxon>Gastropoda</taxon>
        <taxon>Heterobranchia</taxon>
        <taxon>Euthyneura</taxon>
        <taxon>Panpulmonata</taxon>
        <taxon>Eupulmonata</taxon>
        <taxon>Stylommatophora</taxon>
        <taxon>Helicina</taxon>
        <taxon>Arionoidea</taxon>
        <taxon>Arionidae</taxon>
        <taxon>Arion</taxon>
    </lineage>
</organism>
<dbReference type="EMBL" id="HACG01008929">
    <property type="protein sequence ID" value="CEK55794.1"/>
    <property type="molecule type" value="Transcribed_RNA"/>
</dbReference>
<accession>A0A0B6YI11</accession>
<sequence length="115" mass="13000">MTTCVQEITKEIGGEMELLSKSYPEVLSDINRDNQVQHFVPFSFTVHENQILRVQLSVRVSKGLLVPSVQLLNLTPCLDICLEHKTDPSNCFANSSHAKKAKATYTEESKYATEW</sequence>
<gene>
    <name evidence="1" type="primary">ORF26070</name>
</gene>
<dbReference type="AlphaFoldDB" id="A0A0B6YI11"/>